<dbReference type="GO" id="GO:0031267">
    <property type="term" value="F:small GTPase binding"/>
    <property type="evidence" value="ECO:0007669"/>
    <property type="project" value="TreeGrafter"/>
</dbReference>
<keyword evidence="3 5" id="KW-0863">Zinc-finger</keyword>
<evidence type="ECO:0000313" key="10">
    <source>
        <dbReference type="Proteomes" id="UP001164286"/>
    </source>
</evidence>
<dbReference type="GO" id="GO:0016020">
    <property type="term" value="C:membrane"/>
    <property type="evidence" value="ECO:0007669"/>
    <property type="project" value="TreeGrafter"/>
</dbReference>
<dbReference type="InterPro" id="IPR013083">
    <property type="entry name" value="Znf_RING/FYVE/PHD"/>
</dbReference>
<dbReference type="InterPro" id="IPR019786">
    <property type="entry name" value="Zinc_finger_PHD-type_CS"/>
</dbReference>
<dbReference type="InterPro" id="IPR000408">
    <property type="entry name" value="Reg_chr_condens"/>
</dbReference>
<dbReference type="PROSITE" id="PS50012">
    <property type="entry name" value="RCC1_3"/>
    <property type="match status" value="4"/>
</dbReference>
<organism evidence="9 10">
    <name type="scientific">Dioszegia hungarica</name>
    <dbReference type="NCBI Taxonomy" id="4972"/>
    <lineage>
        <taxon>Eukaryota</taxon>
        <taxon>Fungi</taxon>
        <taxon>Dikarya</taxon>
        <taxon>Basidiomycota</taxon>
        <taxon>Agaricomycotina</taxon>
        <taxon>Tremellomycetes</taxon>
        <taxon>Tremellales</taxon>
        <taxon>Bulleribasidiaceae</taxon>
        <taxon>Dioszegia</taxon>
    </lineage>
</organism>
<feature type="repeat" description="RCC1" evidence="6">
    <location>
        <begin position="217"/>
        <end position="280"/>
    </location>
</feature>
<dbReference type="InterPro" id="IPR028641">
    <property type="entry name" value="RCC2"/>
</dbReference>
<dbReference type="Gene3D" id="2.130.10.30">
    <property type="entry name" value="Regulator of chromosome condensation 1/beta-lactamase-inhibitor protein II"/>
    <property type="match status" value="2"/>
</dbReference>
<feature type="compositionally biased region" description="Basic and acidic residues" evidence="7">
    <location>
        <begin position="588"/>
        <end position="605"/>
    </location>
</feature>
<dbReference type="InterPro" id="IPR058923">
    <property type="entry name" value="RCC1-like_dom"/>
</dbReference>
<dbReference type="AlphaFoldDB" id="A0AA38LU23"/>
<dbReference type="InterPro" id="IPR011011">
    <property type="entry name" value="Znf_FYVE_PHD"/>
</dbReference>
<dbReference type="InterPro" id="IPR009091">
    <property type="entry name" value="RCC1/BLIP-II"/>
</dbReference>
<evidence type="ECO:0000259" key="8">
    <source>
        <dbReference type="PROSITE" id="PS50016"/>
    </source>
</evidence>
<sequence length="621" mass="65884">MSQIAGPSASVAVETELAAELLQKISPEEVEAGTGAQEVEQKWGRVLICGGTTWGTNGKKERPADTSTDLLFPHILRSICHIKVVKIITGPAANYAIALDIHGIAILFGRLPSSHFAPGNGYISEQIPRKLSPRTLGMGREVKWISGAAARSHMMLLASDGSVWGCGNNVFGQLGLPVTPEVPKWTRITGPWSKQPDVKIVQVTAGHSFSLFLTSTGQIYAAGSSECGQVGSGKTGERLLKGGKIGFDVESPARLVSGLSGKKIVQIASGNQHSLALDDEGYVYAWGFAGYSRLGLQDQKDRMVPTVVPSFTGKNELSRGASVVCGPTNSVVIDRQGVYYMAGKWKNTGDGSHGAPYTSFKPIHDIMGCKVIKASSGGCTHFLTTPDPDGGTMTVGFGQGCLYGELGLGAEVGKSSTKPTKLEGLIGIDVIDIAAGAFCTLFLAHPNAALTEISRWPVHVRTPDICIVCKIKTGDPLECERCDMPYHLGCLNPPLSELPEGEWFCPKCQEDMERNPADDVALLEAANVLAAAAMNRRVQAEASKAKAKAAAPKAKRSTATRMRTASASASAKGSNSPKSAKGSPGGKRKAEEQGGRPKSRLQHEMGEDEMEDDDDYGDLYE</sequence>
<feature type="repeat" description="RCC1" evidence="6">
    <location>
        <begin position="390"/>
        <end position="446"/>
    </location>
</feature>
<dbReference type="InterPro" id="IPR001965">
    <property type="entry name" value="Znf_PHD"/>
</dbReference>
<dbReference type="RefSeq" id="XP_052943886.1">
    <property type="nucleotide sequence ID" value="XM_053088998.1"/>
</dbReference>
<name>A0AA38LU23_9TREE</name>
<keyword evidence="1" id="KW-0479">Metal-binding</keyword>
<feature type="repeat" description="RCC1" evidence="6">
    <location>
        <begin position="161"/>
        <end position="216"/>
    </location>
</feature>
<dbReference type="Pfam" id="PF00628">
    <property type="entry name" value="PHD"/>
    <property type="match status" value="1"/>
</dbReference>
<dbReference type="Proteomes" id="UP001164286">
    <property type="component" value="Unassembled WGS sequence"/>
</dbReference>
<feature type="domain" description="PHD-type" evidence="8">
    <location>
        <begin position="463"/>
        <end position="511"/>
    </location>
</feature>
<protein>
    <submittedName>
        <fullName evidence="9">Regulator of chromosome condensation 1/beta-lactamase-inhibitor protein II</fullName>
    </submittedName>
</protein>
<dbReference type="EMBL" id="JAKWFO010000008">
    <property type="protein sequence ID" value="KAI9634109.1"/>
    <property type="molecule type" value="Genomic_DNA"/>
</dbReference>
<reference evidence="9" key="1">
    <citation type="journal article" date="2022" name="G3 (Bethesda)">
        <title>High quality genome of the basidiomycete yeast Dioszegia hungarica PDD-24b-2 isolated from cloud water.</title>
        <authorList>
            <person name="Jarrige D."/>
            <person name="Haridas S."/>
            <person name="Bleykasten-Grosshans C."/>
            <person name="Joly M."/>
            <person name="Nadalig T."/>
            <person name="Sancelme M."/>
            <person name="Vuilleumier S."/>
            <person name="Grigoriev I.V."/>
            <person name="Amato P."/>
            <person name="Bringel F."/>
        </authorList>
    </citation>
    <scope>NUCLEOTIDE SEQUENCE</scope>
    <source>
        <strain evidence="9">PDD-24b-2</strain>
    </source>
</reference>
<dbReference type="PROSITE" id="PS50016">
    <property type="entry name" value="ZF_PHD_2"/>
    <property type="match status" value="1"/>
</dbReference>
<dbReference type="PROSITE" id="PS01359">
    <property type="entry name" value="ZF_PHD_1"/>
    <property type="match status" value="1"/>
</dbReference>
<evidence type="ECO:0000256" key="2">
    <source>
        <dbReference type="ARBA" id="ARBA00022737"/>
    </source>
</evidence>
<gene>
    <name evidence="9" type="ORF">MKK02DRAFT_34713</name>
</gene>
<dbReference type="GeneID" id="77728203"/>
<dbReference type="Gene3D" id="3.30.40.10">
    <property type="entry name" value="Zinc/RING finger domain, C3HC4 (zinc finger)"/>
    <property type="match status" value="1"/>
</dbReference>
<evidence type="ECO:0000256" key="7">
    <source>
        <dbReference type="SAM" id="MobiDB-lite"/>
    </source>
</evidence>
<evidence type="ECO:0000256" key="5">
    <source>
        <dbReference type="PROSITE-ProRule" id="PRU00146"/>
    </source>
</evidence>
<feature type="compositionally biased region" description="Low complexity" evidence="7">
    <location>
        <begin position="559"/>
        <end position="582"/>
    </location>
</feature>
<dbReference type="InterPro" id="IPR019787">
    <property type="entry name" value="Znf_PHD-finger"/>
</dbReference>
<proteinExistence type="predicted"/>
<dbReference type="SUPFAM" id="SSF57903">
    <property type="entry name" value="FYVE/PHD zinc finger"/>
    <property type="match status" value="1"/>
</dbReference>
<evidence type="ECO:0000256" key="4">
    <source>
        <dbReference type="ARBA" id="ARBA00022833"/>
    </source>
</evidence>
<evidence type="ECO:0000256" key="6">
    <source>
        <dbReference type="PROSITE-ProRule" id="PRU00235"/>
    </source>
</evidence>
<keyword evidence="4" id="KW-0862">Zinc</keyword>
<dbReference type="PANTHER" id="PTHR46207:SF1">
    <property type="entry name" value="PROTEIN RCC2"/>
    <property type="match status" value="1"/>
</dbReference>
<dbReference type="SMART" id="SM00249">
    <property type="entry name" value="PHD"/>
    <property type="match status" value="1"/>
</dbReference>
<keyword evidence="10" id="KW-1185">Reference proteome</keyword>
<feature type="repeat" description="RCC1" evidence="6">
    <location>
        <begin position="281"/>
        <end position="336"/>
    </location>
</feature>
<dbReference type="Pfam" id="PF25390">
    <property type="entry name" value="WD40_RLD"/>
    <property type="match status" value="1"/>
</dbReference>
<dbReference type="PROSITE" id="PS00626">
    <property type="entry name" value="RCC1_2"/>
    <property type="match status" value="1"/>
</dbReference>
<dbReference type="GO" id="GO:0008270">
    <property type="term" value="F:zinc ion binding"/>
    <property type="evidence" value="ECO:0007669"/>
    <property type="project" value="UniProtKB-KW"/>
</dbReference>
<keyword evidence="2" id="KW-0677">Repeat</keyword>
<comment type="caution">
    <text evidence="9">The sequence shown here is derived from an EMBL/GenBank/DDBJ whole genome shotgun (WGS) entry which is preliminary data.</text>
</comment>
<accession>A0AA38LU23</accession>
<evidence type="ECO:0000256" key="3">
    <source>
        <dbReference type="ARBA" id="ARBA00022771"/>
    </source>
</evidence>
<feature type="region of interest" description="Disordered" evidence="7">
    <location>
        <begin position="544"/>
        <end position="621"/>
    </location>
</feature>
<evidence type="ECO:0000256" key="1">
    <source>
        <dbReference type="ARBA" id="ARBA00022723"/>
    </source>
</evidence>
<dbReference type="SUPFAM" id="SSF50985">
    <property type="entry name" value="RCC1/BLIP-II"/>
    <property type="match status" value="1"/>
</dbReference>
<feature type="compositionally biased region" description="Acidic residues" evidence="7">
    <location>
        <begin position="606"/>
        <end position="621"/>
    </location>
</feature>
<dbReference type="PANTHER" id="PTHR46207">
    <property type="entry name" value="PROTEIN RCC2"/>
    <property type="match status" value="1"/>
</dbReference>
<evidence type="ECO:0000313" key="9">
    <source>
        <dbReference type="EMBL" id="KAI9634109.1"/>
    </source>
</evidence>